<dbReference type="PROSITE" id="PS51746">
    <property type="entry name" value="PPM_2"/>
    <property type="match status" value="1"/>
</dbReference>
<dbReference type="KEGG" id="ltr:EVS81_11455"/>
<dbReference type="SUPFAM" id="SSF81606">
    <property type="entry name" value="PP2C-like"/>
    <property type="match status" value="1"/>
</dbReference>
<dbReference type="EMBL" id="CP035806">
    <property type="protein sequence ID" value="QBE50329.1"/>
    <property type="molecule type" value="Genomic_DNA"/>
</dbReference>
<dbReference type="SMART" id="SM00331">
    <property type="entry name" value="PP2C_SIG"/>
    <property type="match status" value="1"/>
</dbReference>
<dbReference type="InterPro" id="IPR015655">
    <property type="entry name" value="PP2C"/>
</dbReference>
<feature type="region of interest" description="Disordered" evidence="1">
    <location>
        <begin position="1"/>
        <end position="23"/>
    </location>
</feature>
<protein>
    <submittedName>
        <fullName evidence="3">Serine/threonine-protein phosphatase</fullName>
    </submittedName>
</protein>
<accession>A0A4V0Z215</accession>
<dbReference type="CDD" id="cd00143">
    <property type="entry name" value="PP2Cc"/>
    <property type="match status" value="1"/>
</dbReference>
<keyword evidence="4" id="KW-1185">Reference proteome</keyword>
<proteinExistence type="predicted"/>
<dbReference type="OrthoDB" id="9801841at2"/>
<reference evidence="3 4" key="1">
    <citation type="submission" date="2019-02" db="EMBL/GenBank/DDBJ databases">
        <authorList>
            <person name="Sun L."/>
            <person name="Pan D."/>
            <person name="Wu X."/>
        </authorList>
    </citation>
    <scope>NUCLEOTIDE SEQUENCE [LARGE SCALE GENOMIC DNA]</scope>
    <source>
        <strain evidence="3 4">JW-1</strain>
    </source>
</reference>
<dbReference type="InterPro" id="IPR001932">
    <property type="entry name" value="PPM-type_phosphatase-like_dom"/>
</dbReference>
<dbReference type="Proteomes" id="UP000289260">
    <property type="component" value="Chromosome"/>
</dbReference>
<evidence type="ECO:0000256" key="1">
    <source>
        <dbReference type="SAM" id="MobiDB-lite"/>
    </source>
</evidence>
<name>A0A4V0Z215_9MICO</name>
<dbReference type="SMART" id="SM00332">
    <property type="entry name" value="PP2Cc"/>
    <property type="match status" value="1"/>
</dbReference>
<sequence>MRLQSEPELGSAMRTDPGQRRPVNEDWGIAEYPCFLVADGMGGHDAGDEASRAAIEAFIATVRQGEPSSVREVALAIDAARRAVEEIAAVSERGAGCTLTGAILVTHERRPHWLVINIGDSRVYLHRGAALQQLTTDHSLREEMIASGEQDETRLPGRNVITRALGSIDSTADSWLLPVEEGSRLLICSDGLTTELDDEQLRATLTMGGGAAAVVDELVARANESGGRDNVTVVVVDVLVGGESWHLGAPWGDDATDDATLTATLPRRVLQ</sequence>
<gene>
    <name evidence="3" type="ORF">EVS81_11455</name>
</gene>
<feature type="domain" description="PPM-type phosphatase" evidence="2">
    <location>
        <begin position="10"/>
        <end position="238"/>
    </location>
</feature>
<evidence type="ECO:0000259" key="2">
    <source>
        <dbReference type="PROSITE" id="PS51746"/>
    </source>
</evidence>
<dbReference type="Pfam" id="PF13672">
    <property type="entry name" value="PP2C_2"/>
    <property type="match status" value="1"/>
</dbReference>
<dbReference type="InterPro" id="IPR036457">
    <property type="entry name" value="PPM-type-like_dom_sf"/>
</dbReference>
<evidence type="ECO:0000313" key="4">
    <source>
        <dbReference type="Proteomes" id="UP000289260"/>
    </source>
</evidence>
<evidence type="ECO:0000313" key="3">
    <source>
        <dbReference type="EMBL" id="QBE50329.1"/>
    </source>
</evidence>
<dbReference type="GO" id="GO:0004722">
    <property type="term" value="F:protein serine/threonine phosphatase activity"/>
    <property type="evidence" value="ECO:0007669"/>
    <property type="project" value="InterPro"/>
</dbReference>
<dbReference type="PANTHER" id="PTHR47992">
    <property type="entry name" value="PROTEIN PHOSPHATASE"/>
    <property type="match status" value="1"/>
</dbReference>
<dbReference type="AlphaFoldDB" id="A0A4V0Z215"/>
<dbReference type="Gene3D" id="3.60.40.10">
    <property type="entry name" value="PPM-type phosphatase domain"/>
    <property type="match status" value="1"/>
</dbReference>
<organism evidence="3 4">
    <name type="scientific">Leucobacter triazinivorans</name>
    <dbReference type="NCBI Taxonomy" id="1784719"/>
    <lineage>
        <taxon>Bacteria</taxon>
        <taxon>Bacillati</taxon>
        <taxon>Actinomycetota</taxon>
        <taxon>Actinomycetes</taxon>
        <taxon>Micrococcales</taxon>
        <taxon>Microbacteriaceae</taxon>
        <taxon>Leucobacter</taxon>
    </lineage>
</organism>